<dbReference type="Pfam" id="PF01923">
    <property type="entry name" value="Cob_adeno_trans"/>
    <property type="match status" value="1"/>
</dbReference>
<sequence>MQIYTRVGDKGETKTIGGKTVFKDDARVEAYGTIDELNSFIGLARVKVAEIEVLKSLSEELLEIQHLLFDCGNDIATPAGDERYTYRTSEDAVEWLEARIDEHAQEAPEIETFILPGGSEVSAMLHVCRTICRRAERRIVTFMQIEATNPFALKFINRLSDYLFAIARSTNAKLGQKDVAYERGGNVFHLDITKDDIFD</sequence>
<evidence type="ECO:0000259" key="16">
    <source>
        <dbReference type="Pfam" id="PF01923"/>
    </source>
</evidence>
<keyword evidence="18" id="KW-1185">Reference proteome</keyword>
<dbReference type="GO" id="GO:0005524">
    <property type="term" value="F:ATP binding"/>
    <property type="evidence" value="ECO:0007669"/>
    <property type="project" value="UniProtKB-UniRule"/>
</dbReference>
<dbReference type="OrthoDB" id="9778896at2"/>
<dbReference type="KEGG" id="fsa:C5Q98_01090"/>
<comment type="subunit">
    <text evidence="3">Homotrimer.</text>
</comment>
<evidence type="ECO:0000256" key="14">
    <source>
        <dbReference type="ARBA" id="ARBA00048692"/>
    </source>
</evidence>
<dbReference type="NCBIfam" id="TIGR00636">
    <property type="entry name" value="PduO_Nterm"/>
    <property type="match status" value="1"/>
</dbReference>
<evidence type="ECO:0000256" key="2">
    <source>
        <dbReference type="ARBA" id="ARBA00007487"/>
    </source>
</evidence>
<evidence type="ECO:0000256" key="9">
    <source>
        <dbReference type="ARBA" id="ARBA00022840"/>
    </source>
</evidence>
<dbReference type="Proteomes" id="UP000237947">
    <property type="component" value="Chromosome"/>
</dbReference>
<evidence type="ECO:0000256" key="3">
    <source>
        <dbReference type="ARBA" id="ARBA00011233"/>
    </source>
</evidence>
<keyword evidence="6 15" id="KW-0169">Cobalamin biosynthesis</keyword>
<protein>
    <recommendedName>
        <fullName evidence="5 15">Corrinoid adenosyltransferase</fullName>
        <ecNumber evidence="4 15">2.5.1.17</ecNumber>
    </recommendedName>
    <alternativeName>
        <fullName evidence="10 15">Cob(II)alamin adenosyltransferase</fullName>
    </alternativeName>
    <alternativeName>
        <fullName evidence="12 15">Cob(II)yrinic acid a,c-diamide adenosyltransferase</fullName>
    </alternativeName>
    <alternativeName>
        <fullName evidence="11 15">Cobinamide/cobalamin adenosyltransferase</fullName>
    </alternativeName>
</protein>
<evidence type="ECO:0000313" key="17">
    <source>
        <dbReference type="EMBL" id="AVM41914.1"/>
    </source>
</evidence>
<dbReference type="EC" id="2.5.1.17" evidence="4 15"/>
<evidence type="ECO:0000256" key="7">
    <source>
        <dbReference type="ARBA" id="ARBA00022679"/>
    </source>
</evidence>
<dbReference type="InterPro" id="IPR029499">
    <property type="entry name" value="PduO-typ"/>
</dbReference>
<evidence type="ECO:0000256" key="10">
    <source>
        <dbReference type="ARBA" id="ARBA00031529"/>
    </source>
</evidence>
<evidence type="ECO:0000256" key="4">
    <source>
        <dbReference type="ARBA" id="ARBA00012454"/>
    </source>
</evidence>
<gene>
    <name evidence="17" type="ORF">C5Q98_01090</name>
</gene>
<evidence type="ECO:0000256" key="15">
    <source>
        <dbReference type="RuleBase" id="RU366026"/>
    </source>
</evidence>
<comment type="similarity">
    <text evidence="2 15">Belongs to the Cob(I)alamin adenosyltransferase family.</text>
</comment>
<evidence type="ECO:0000256" key="11">
    <source>
        <dbReference type="ARBA" id="ARBA00033334"/>
    </source>
</evidence>
<evidence type="ECO:0000256" key="13">
    <source>
        <dbReference type="ARBA" id="ARBA00048555"/>
    </source>
</evidence>
<dbReference type="RefSeq" id="WP_106011900.1">
    <property type="nucleotide sequence ID" value="NZ_CP027226.1"/>
</dbReference>
<comment type="catalytic activity">
    <reaction evidence="13 15">
        <text>2 cob(II)yrinate a,c diamide + reduced [electron-transfer flavoprotein] + 2 ATP = 2 adenosylcob(III)yrinate a,c-diamide + 2 triphosphate + oxidized [electron-transfer flavoprotein] + 3 H(+)</text>
        <dbReference type="Rhea" id="RHEA:11528"/>
        <dbReference type="Rhea" id="RHEA-COMP:10685"/>
        <dbReference type="Rhea" id="RHEA-COMP:10686"/>
        <dbReference type="ChEBI" id="CHEBI:15378"/>
        <dbReference type="ChEBI" id="CHEBI:18036"/>
        <dbReference type="ChEBI" id="CHEBI:30616"/>
        <dbReference type="ChEBI" id="CHEBI:57692"/>
        <dbReference type="ChEBI" id="CHEBI:58307"/>
        <dbReference type="ChEBI" id="CHEBI:58503"/>
        <dbReference type="ChEBI" id="CHEBI:58537"/>
        <dbReference type="EC" id="2.5.1.17"/>
    </reaction>
</comment>
<dbReference type="InterPro" id="IPR036451">
    <property type="entry name" value="CblAdoTrfase-like_sf"/>
</dbReference>
<proteinExistence type="inferred from homology"/>
<dbReference type="SUPFAM" id="SSF89028">
    <property type="entry name" value="Cobalamin adenosyltransferase-like"/>
    <property type="match status" value="1"/>
</dbReference>
<keyword evidence="9 15" id="KW-0067">ATP-binding</keyword>
<evidence type="ECO:0000256" key="12">
    <source>
        <dbReference type="ARBA" id="ARBA00033354"/>
    </source>
</evidence>
<evidence type="ECO:0000313" key="18">
    <source>
        <dbReference type="Proteomes" id="UP000237947"/>
    </source>
</evidence>
<evidence type="ECO:0000256" key="8">
    <source>
        <dbReference type="ARBA" id="ARBA00022741"/>
    </source>
</evidence>
<comment type="catalytic activity">
    <reaction evidence="14 15">
        <text>2 cob(II)alamin + reduced [electron-transfer flavoprotein] + 2 ATP = 2 adenosylcob(III)alamin + 2 triphosphate + oxidized [electron-transfer flavoprotein] + 3 H(+)</text>
        <dbReference type="Rhea" id="RHEA:28671"/>
        <dbReference type="Rhea" id="RHEA-COMP:10685"/>
        <dbReference type="Rhea" id="RHEA-COMP:10686"/>
        <dbReference type="ChEBI" id="CHEBI:15378"/>
        <dbReference type="ChEBI" id="CHEBI:16304"/>
        <dbReference type="ChEBI" id="CHEBI:18036"/>
        <dbReference type="ChEBI" id="CHEBI:18408"/>
        <dbReference type="ChEBI" id="CHEBI:30616"/>
        <dbReference type="ChEBI" id="CHEBI:57692"/>
        <dbReference type="ChEBI" id="CHEBI:58307"/>
        <dbReference type="EC" id="2.5.1.17"/>
    </reaction>
</comment>
<dbReference type="EMBL" id="CP027226">
    <property type="protein sequence ID" value="AVM41914.1"/>
    <property type="molecule type" value="Genomic_DNA"/>
</dbReference>
<keyword evidence="8 15" id="KW-0547">Nucleotide-binding</keyword>
<dbReference type="InterPro" id="IPR016030">
    <property type="entry name" value="CblAdoTrfase-like"/>
</dbReference>
<evidence type="ECO:0000256" key="1">
    <source>
        <dbReference type="ARBA" id="ARBA00005121"/>
    </source>
</evidence>
<accession>A0A2S0KLM0</accession>
<reference evidence="18" key="1">
    <citation type="submission" date="2018-02" db="EMBL/GenBank/DDBJ databases">
        <authorList>
            <person name="Holder M.E."/>
            <person name="Ajami N.J."/>
            <person name="Petrosino J.F."/>
        </authorList>
    </citation>
    <scope>NUCLEOTIDE SEQUENCE [LARGE SCALE GENOMIC DNA]</scope>
    <source>
        <strain evidence="18">CCUG 47711</strain>
    </source>
</reference>
<dbReference type="GO" id="GO:0009236">
    <property type="term" value="P:cobalamin biosynthetic process"/>
    <property type="evidence" value="ECO:0007669"/>
    <property type="project" value="UniProtKB-UniRule"/>
</dbReference>
<evidence type="ECO:0000256" key="6">
    <source>
        <dbReference type="ARBA" id="ARBA00022573"/>
    </source>
</evidence>
<organism evidence="17 18">
    <name type="scientific">Fastidiosipila sanguinis</name>
    <dbReference type="NCBI Taxonomy" id="236753"/>
    <lineage>
        <taxon>Bacteria</taxon>
        <taxon>Bacillati</taxon>
        <taxon>Bacillota</taxon>
        <taxon>Clostridia</taxon>
        <taxon>Eubacteriales</taxon>
        <taxon>Oscillospiraceae</taxon>
        <taxon>Fastidiosipila</taxon>
    </lineage>
</organism>
<dbReference type="Gene3D" id="1.20.1200.10">
    <property type="entry name" value="Cobalamin adenosyltransferase-like"/>
    <property type="match status" value="1"/>
</dbReference>
<dbReference type="FunFam" id="1.20.1200.10:FF:000001">
    <property type="entry name" value="Cob(I)yrinic acid a,c-diamide adenosyltransferase"/>
    <property type="match status" value="1"/>
</dbReference>
<name>A0A2S0KLM0_9FIRM</name>
<dbReference type="PANTHER" id="PTHR12213:SF0">
    <property type="entry name" value="CORRINOID ADENOSYLTRANSFERASE MMAB"/>
    <property type="match status" value="1"/>
</dbReference>
<keyword evidence="7 15" id="KW-0808">Transferase</keyword>
<evidence type="ECO:0000256" key="5">
    <source>
        <dbReference type="ARBA" id="ARBA00020963"/>
    </source>
</evidence>
<dbReference type="AlphaFoldDB" id="A0A2S0KLM0"/>
<dbReference type="UniPathway" id="UPA00148">
    <property type="reaction ID" value="UER00233"/>
</dbReference>
<dbReference type="PANTHER" id="PTHR12213">
    <property type="entry name" value="CORRINOID ADENOSYLTRANSFERASE"/>
    <property type="match status" value="1"/>
</dbReference>
<comment type="pathway">
    <text evidence="1 15">Cofactor biosynthesis; adenosylcobalamin biosynthesis; adenosylcobalamin from cob(II)yrinate a,c-diamide: step 2/7.</text>
</comment>
<feature type="domain" description="Cobalamin adenosyltransferase-like" evidence="16">
    <location>
        <begin position="3"/>
        <end position="169"/>
    </location>
</feature>
<dbReference type="GO" id="GO:0008817">
    <property type="term" value="F:corrinoid adenosyltransferase activity"/>
    <property type="evidence" value="ECO:0007669"/>
    <property type="project" value="UniProtKB-UniRule"/>
</dbReference>